<name>A0A6F8VCL4_9PROT</name>
<dbReference type="Proteomes" id="UP000502260">
    <property type="component" value="Chromosome"/>
</dbReference>
<organism evidence="2 3">
    <name type="scientific">Sulfurimicrobium lacus</name>
    <dbReference type="NCBI Taxonomy" id="2715678"/>
    <lineage>
        <taxon>Bacteria</taxon>
        <taxon>Pseudomonadati</taxon>
        <taxon>Pseudomonadota</taxon>
        <taxon>Betaproteobacteria</taxon>
        <taxon>Nitrosomonadales</taxon>
        <taxon>Sulfuricellaceae</taxon>
        <taxon>Sulfurimicrobium</taxon>
    </lineage>
</organism>
<evidence type="ECO:0000313" key="3">
    <source>
        <dbReference type="Proteomes" id="UP000502260"/>
    </source>
</evidence>
<reference evidence="3" key="1">
    <citation type="submission" date="2020-03" db="EMBL/GenBank/DDBJ databases">
        <title>Complete genome sequence of sulfur-oxidizing bacterium skT11.</title>
        <authorList>
            <person name="Kanda M."/>
            <person name="Kojima H."/>
            <person name="Fukui M."/>
        </authorList>
    </citation>
    <scope>NUCLEOTIDE SEQUENCE [LARGE SCALE GENOMIC DNA]</scope>
    <source>
        <strain evidence="3">skT11</strain>
    </source>
</reference>
<dbReference type="KEGG" id="slac:SKTS_13650"/>
<evidence type="ECO:0000313" key="2">
    <source>
        <dbReference type="EMBL" id="BCB26479.1"/>
    </source>
</evidence>
<dbReference type="EMBL" id="AP022853">
    <property type="protein sequence ID" value="BCB26479.1"/>
    <property type="molecule type" value="Genomic_DNA"/>
</dbReference>
<dbReference type="Pfam" id="PF10145">
    <property type="entry name" value="PhageMin_Tail"/>
    <property type="match status" value="1"/>
</dbReference>
<dbReference type="NCBIfam" id="TIGR01760">
    <property type="entry name" value="tape_meas_TP901"/>
    <property type="match status" value="1"/>
</dbReference>
<evidence type="ECO:0000259" key="1">
    <source>
        <dbReference type="Pfam" id="PF10145"/>
    </source>
</evidence>
<dbReference type="InterPro" id="IPR010090">
    <property type="entry name" value="Phage_tape_meas"/>
</dbReference>
<keyword evidence="3" id="KW-1185">Reference proteome</keyword>
<proteinExistence type="predicted"/>
<sequence length="610" mass="62528">MGTRDLTLSMKLYADTARFVSGLVSAEGGVRKFTGGVKREFEALKGAMNSVEGKLASIGVSVGAVATIMQSARMDKSLTQIGQTAGASERDVAGLRSELFRMSAETGQNVDDLQQGFNNAVQAGLQFKEALPVIDATNRAMAVTGASADKLTGSLTVAGTAFDFDLAKPRMAATLLDKMTVAGRLGNAELENLSDIFARVGPNAAAAGLGFDKTLAFIEGLSQIERQPERLATLADSTLRLFTNLRYMKDAQKATGIKFFDKDGSRRDALAVLADIKKQYDKLGTEKSRAVFIQKAFGQADLDTIKGLRVLLSGDMLGKINSFSTQIAGASGAIARDLPKAISNSVDQVGRLKSALRSAADNFSKPINESLSGLIKWGMDKKANGGLGMDGKDMLLGAGAGSLALFGATRYGGKAVGALAKRFGGTAAGVAEGKALETAAGVTPVFVVNLPGSGISGLSPAAQAGSAAALGGAGAFAAKNLKTTAALLGGSNLAALRMMGTGAIGSAGAATAAAGAVGYGVGTLGYKYGLEGNASGDAIGSVIAKTLALFGNEEARRSVEMTEKFKAAQIGGDIRIFIDQEGRAAISGVKSSQPGVRFNVHSGPYMMGQN</sequence>
<feature type="domain" description="Phage tail tape measure protein" evidence="1">
    <location>
        <begin position="101"/>
        <end position="298"/>
    </location>
</feature>
<protein>
    <recommendedName>
        <fullName evidence="1">Phage tail tape measure protein domain-containing protein</fullName>
    </recommendedName>
</protein>
<dbReference type="AlphaFoldDB" id="A0A6F8VCL4"/>
<gene>
    <name evidence="2" type="ORF">SKTS_13650</name>
</gene>
<accession>A0A6F8VCL4</accession>